<feature type="transmembrane region" description="Helical" evidence="1">
    <location>
        <begin position="30"/>
        <end position="48"/>
    </location>
</feature>
<comment type="caution">
    <text evidence="2">The sequence shown here is derived from an EMBL/GenBank/DDBJ whole genome shotgun (WGS) entry which is preliminary data.</text>
</comment>
<evidence type="ECO:0000313" key="2">
    <source>
        <dbReference type="EMBL" id="HEF26515.1"/>
    </source>
</evidence>
<name>A0A7C2B9P2_9PSED</name>
<sequence>MKDSVLLLICALGVSLLAWAILHYLGDDAFSVLSAMLLISLGVDNFRLRRALARHRGPTTK</sequence>
<reference evidence="2" key="1">
    <citation type="journal article" date="2020" name="mSystems">
        <title>Genome- and Community-Level Interaction Insights into Carbon Utilization and Element Cycling Functions of Hydrothermarchaeota in Hydrothermal Sediment.</title>
        <authorList>
            <person name="Zhou Z."/>
            <person name="Liu Y."/>
            <person name="Xu W."/>
            <person name="Pan J."/>
            <person name="Luo Z.H."/>
            <person name="Li M."/>
        </authorList>
    </citation>
    <scope>NUCLEOTIDE SEQUENCE [LARGE SCALE GENOMIC DNA]</scope>
    <source>
        <strain evidence="2">SpSt-200</strain>
    </source>
</reference>
<keyword evidence="1" id="KW-0472">Membrane</keyword>
<dbReference type="AlphaFoldDB" id="A0A7C2B9P2"/>
<protein>
    <submittedName>
        <fullName evidence="2">Uncharacterized protein</fullName>
    </submittedName>
</protein>
<gene>
    <name evidence="2" type="ORF">ENP23_12120</name>
</gene>
<keyword evidence="1" id="KW-1133">Transmembrane helix</keyword>
<proteinExistence type="predicted"/>
<dbReference type="EMBL" id="DSIN01000021">
    <property type="protein sequence ID" value="HEF26515.1"/>
    <property type="molecule type" value="Genomic_DNA"/>
</dbReference>
<organism evidence="2">
    <name type="scientific">Pseudomonas graminis</name>
    <dbReference type="NCBI Taxonomy" id="158627"/>
    <lineage>
        <taxon>Bacteria</taxon>
        <taxon>Pseudomonadati</taxon>
        <taxon>Pseudomonadota</taxon>
        <taxon>Gammaproteobacteria</taxon>
        <taxon>Pseudomonadales</taxon>
        <taxon>Pseudomonadaceae</taxon>
        <taxon>Pseudomonas</taxon>
    </lineage>
</organism>
<keyword evidence="1" id="KW-0812">Transmembrane</keyword>
<evidence type="ECO:0000256" key="1">
    <source>
        <dbReference type="SAM" id="Phobius"/>
    </source>
</evidence>
<accession>A0A7C2B9P2</accession>